<sequence length="260" mass="29094">MEITEADSPTRRHQEFLRHIVEINSNRVGEANSLLRSLMTSPQYGTGRSVILMREEVRWPQTTSTTHTEVLTNRTNLPSNKGTDMGDRATEARQSSGGGRRKQSCPVRSAVSDSVYSPTQHQPVFSVRVPSPVTVKQERSSEAISRLLEAASYTAAAEALVESATDEAPDNSWCPAVDTILRNNRVAKRMDLSCSNCGTRTTTIWRRNPSGDMVCNACGLYFKLHNVNRPATMRRDTIHTRRRRPKEEKRSITISECSTT</sequence>
<feature type="compositionally biased region" description="Basic and acidic residues" evidence="9">
    <location>
        <begin position="234"/>
        <end position="251"/>
    </location>
</feature>
<organism evidence="11 12">
    <name type="scientific">Ranatra chinensis</name>
    <dbReference type="NCBI Taxonomy" id="642074"/>
    <lineage>
        <taxon>Eukaryota</taxon>
        <taxon>Metazoa</taxon>
        <taxon>Ecdysozoa</taxon>
        <taxon>Arthropoda</taxon>
        <taxon>Hexapoda</taxon>
        <taxon>Insecta</taxon>
        <taxon>Pterygota</taxon>
        <taxon>Neoptera</taxon>
        <taxon>Paraneoptera</taxon>
        <taxon>Hemiptera</taxon>
        <taxon>Heteroptera</taxon>
        <taxon>Panheteroptera</taxon>
        <taxon>Nepomorpha</taxon>
        <taxon>Nepidae</taxon>
        <taxon>Ranatrinae</taxon>
        <taxon>Ranatra</taxon>
    </lineage>
</organism>
<feature type="region of interest" description="Disordered" evidence="9">
    <location>
        <begin position="234"/>
        <end position="260"/>
    </location>
</feature>
<reference evidence="11 12" key="1">
    <citation type="submission" date="2024-07" db="EMBL/GenBank/DDBJ databases">
        <title>Chromosome-level genome assembly of the water stick insect Ranatra chinensis (Heteroptera: Nepidae).</title>
        <authorList>
            <person name="Liu X."/>
        </authorList>
    </citation>
    <scope>NUCLEOTIDE SEQUENCE [LARGE SCALE GENOMIC DNA]</scope>
    <source>
        <strain evidence="11">Cailab_2021Rc</strain>
        <tissue evidence="11">Muscle</tissue>
    </source>
</reference>
<keyword evidence="7" id="KW-0539">Nucleus</keyword>
<evidence type="ECO:0000256" key="1">
    <source>
        <dbReference type="ARBA" id="ARBA00004123"/>
    </source>
</evidence>
<proteinExistence type="predicted"/>
<dbReference type="EMBL" id="JBFDAA010000007">
    <property type="protein sequence ID" value="KAL1130658.1"/>
    <property type="molecule type" value="Genomic_DNA"/>
</dbReference>
<keyword evidence="6" id="KW-0804">Transcription</keyword>
<evidence type="ECO:0000313" key="11">
    <source>
        <dbReference type="EMBL" id="KAL1130658.1"/>
    </source>
</evidence>
<keyword evidence="5" id="KW-0805">Transcription regulation</keyword>
<protein>
    <recommendedName>
        <fullName evidence="10">GATA-type domain-containing protein</fullName>
    </recommendedName>
</protein>
<dbReference type="PRINTS" id="PR00619">
    <property type="entry name" value="GATAZNFINGER"/>
</dbReference>
<dbReference type="InterPro" id="IPR013088">
    <property type="entry name" value="Znf_NHR/GATA"/>
</dbReference>
<dbReference type="PANTHER" id="PTHR10071:SF281">
    <property type="entry name" value="BOX A-BINDING FACTOR-RELATED"/>
    <property type="match status" value="1"/>
</dbReference>
<evidence type="ECO:0000256" key="8">
    <source>
        <dbReference type="PROSITE-ProRule" id="PRU00094"/>
    </source>
</evidence>
<evidence type="ECO:0000256" key="6">
    <source>
        <dbReference type="ARBA" id="ARBA00023163"/>
    </source>
</evidence>
<dbReference type="GO" id="GO:0005634">
    <property type="term" value="C:nucleus"/>
    <property type="evidence" value="ECO:0007669"/>
    <property type="project" value="UniProtKB-SubCell"/>
</dbReference>
<dbReference type="CDD" id="cd00202">
    <property type="entry name" value="ZnF_GATA"/>
    <property type="match status" value="1"/>
</dbReference>
<dbReference type="GO" id="GO:0008270">
    <property type="term" value="F:zinc ion binding"/>
    <property type="evidence" value="ECO:0007669"/>
    <property type="project" value="UniProtKB-KW"/>
</dbReference>
<dbReference type="InterPro" id="IPR039355">
    <property type="entry name" value="Transcription_factor_GATA"/>
</dbReference>
<dbReference type="FunFam" id="3.30.50.10:FF:000002">
    <property type="entry name" value="Gata transcription factor gatad"/>
    <property type="match status" value="1"/>
</dbReference>
<dbReference type="Gene3D" id="3.30.50.10">
    <property type="entry name" value="Erythroid Transcription Factor GATA-1, subunit A"/>
    <property type="match status" value="1"/>
</dbReference>
<name>A0ABD0Z3I9_9HEMI</name>
<dbReference type="SUPFAM" id="SSF57716">
    <property type="entry name" value="Glucocorticoid receptor-like (DNA-binding domain)"/>
    <property type="match status" value="1"/>
</dbReference>
<comment type="subcellular location">
    <subcellularLocation>
        <location evidence="1">Nucleus</location>
    </subcellularLocation>
</comment>
<dbReference type="PROSITE" id="PS50114">
    <property type="entry name" value="GATA_ZN_FINGER_2"/>
    <property type="match status" value="1"/>
</dbReference>
<keyword evidence="4" id="KW-0862">Zinc</keyword>
<keyword evidence="12" id="KW-1185">Reference proteome</keyword>
<dbReference type="PANTHER" id="PTHR10071">
    <property type="entry name" value="TRANSCRIPTION FACTOR GATA FAMILY MEMBER"/>
    <property type="match status" value="1"/>
</dbReference>
<evidence type="ECO:0000256" key="3">
    <source>
        <dbReference type="ARBA" id="ARBA00022771"/>
    </source>
</evidence>
<evidence type="ECO:0000256" key="5">
    <source>
        <dbReference type="ARBA" id="ARBA00023015"/>
    </source>
</evidence>
<keyword evidence="2" id="KW-0479">Metal-binding</keyword>
<dbReference type="Pfam" id="PF00320">
    <property type="entry name" value="GATA"/>
    <property type="match status" value="1"/>
</dbReference>
<evidence type="ECO:0000256" key="2">
    <source>
        <dbReference type="ARBA" id="ARBA00022723"/>
    </source>
</evidence>
<dbReference type="SMART" id="SM00401">
    <property type="entry name" value="ZnF_GATA"/>
    <property type="match status" value="1"/>
</dbReference>
<evidence type="ECO:0000256" key="4">
    <source>
        <dbReference type="ARBA" id="ARBA00022833"/>
    </source>
</evidence>
<dbReference type="InterPro" id="IPR000679">
    <property type="entry name" value="Znf_GATA"/>
</dbReference>
<dbReference type="AlphaFoldDB" id="A0ABD0Z3I9"/>
<dbReference type="Proteomes" id="UP001558652">
    <property type="component" value="Unassembled WGS sequence"/>
</dbReference>
<feature type="region of interest" description="Disordered" evidence="9">
    <location>
        <begin position="62"/>
        <end position="112"/>
    </location>
</feature>
<comment type="caution">
    <text evidence="11">The sequence shown here is derived from an EMBL/GenBank/DDBJ whole genome shotgun (WGS) entry which is preliminary data.</text>
</comment>
<dbReference type="PROSITE" id="PS00344">
    <property type="entry name" value="GATA_ZN_FINGER_1"/>
    <property type="match status" value="1"/>
</dbReference>
<evidence type="ECO:0000259" key="10">
    <source>
        <dbReference type="PROSITE" id="PS50114"/>
    </source>
</evidence>
<evidence type="ECO:0000313" key="12">
    <source>
        <dbReference type="Proteomes" id="UP001558652"/>
    </source>
</evidence>
<keyword evidence="3 8" id="KW-0863">Zinc-finger</keyword>
<evidence type="ECO:0000256" key="7">
    <source>
        <dbReference type="ARBA" id="ARBA00023242"/>
    </source>
</evidence>
<feature type="domain" description="GATA-type" evidence="10">
    <location>
        <begin position="188"/>
        <end position="241"/>
    </location>
</feature>
<accession>A0ABD0Z3I9</accession>
<evidence type="ECO:0000256" key="9">
    <source>
        <dbReference type="SAM" id="MobiDB-lite"/>
    </source>
</evidence>
<gene>
    <name evidence="11" type="ORF">AAG570_011900</name>
</gene>
<feature type="compositionally biased region" description="Polar residues" evidence="9">
    <location>
        <begin position="62"/>
        <end position="82"/>
    </location>
</feature>